<evidence type="ECO:0000313" key="2">
    <source>
        <dbReference type="EMBL" id="RPA98384.1"/>
    </source>
</evidence>
<evidence type="ECO:0000313" key="3">
    <source>
        <dbReference type="Proteomes" id="UP000276215"/>
    </source>
</evidence>
<reference evidence="2 3" key="1">
    <citation type="journal article" date="2018" name="Nat. Ecol. Evol.">
        <title>Pezizomycetes genomes reveal the molecular basis of ectomycorrhizal truffle lifestyle.</title>
        <authorList>
            <person name="Murat C."/>
            <person name="Payen T."/>
            <person name="Noel B."/>
            <person name="Kuo A."/>
            <person name="Morin E."/>
            <person name="Chen J."/>
            <person name="Kohler A."/>
            <person name="Krizsan K."/>
            <person name="Balestrini R."/>
            <person name="Da Silva C."/>
            <person name="Montanini B."/>
            <person name="Hainaut M."/>
            <person name="Levati E."/>
            <person name="Barry K.W."/>
            <person name="Belfiori B."/>
            <person name="Cichocki N."/>
            <person name="Clum A."/>
            <person name="Dockter R.B."/>
            <person name="Fauchery L."/>
            <person name="Guy J."/>
            <person name="Iotti M."/>
            <person name="Le Tacon F."/>
            <person name="Lindquist E.A."/>
            <person name="Lipzen A."/>
            <person name="Malagnac F."/>
            <person name="Mello A."/>
            <person name="Molinier V."/>
            <person name="Miyauchi S."/>
            <person name="Poulain J."/>
            <person name="Riccioni C."/>
            <person name="Rubini A."/>
            <person name="Sitrit Y."/>
            <person name="Splivallo R."/>
            <person name="Traeger S."/>
            <person name="Wang M."/>
            <person name="Zifcakova L."/>
            <person name="Wipf D."/>
            <person name="Zambonelli A."/>
            <person name="Paolocci F."/>
            <person name="Nowrousian M."/>
            <person name="Ottonello S."/>
            <person name="Baldrian P."/>
            <person name="Spatafora J.W."/>
            <person name="Henrissat B."/>
            <person name="Nagy L.G."/>
            <person name="Aury J.M."/>
            <person name="Wincker P."/>
            <person name="Grigoriev I.V."/>
            <person name="Bonfante P."/>
            <person name="Martin F.M."/>
        </authorList>
    </citation>
    <scope>NUCLEOTIDE SEQUENCE [LARGE SCALE GENOMIC DNA]</scope>
    <source>
        <strain evidence="2 3">120613-1</strain>
    </source>
</reference>
<protein>
    <submittedName>
        <fullName evidence="2">Uncharacterized protein</fullName>
    </submittedName>
</protein>
<keyword evidence="3" id="KW-1185">Reference proteome</keyword>
<dbReference type="EMBL" id="ML120396">
    <property type="protein sequence ID" value="RPA98384.1"/>
    <property type="molecule type" value="Genomic_DNA"/>
</dbReference>
<evidence type="ECO:0000256" key="1">
    <source>
        <dbReference type="SAM" id="Phobius"/>
    </source>
</evidence>
<keyword evidence="1" id="KW-0812">Transmembrane</keyword>
<dbReference type="AlphaFoldDB" id="A0A3N4JXF8"/>
<accession>A0A3N4JXF8</accession>
<proteinExistence type="predicted"/>
<keyword evidence="1" id="KW-1133">Transmembrane helix</keyword>
<sequence length="119" mass="14151">MLHTKAGVRRHMIQSQPRLNHSLYKQLYSTKIQVKIYYKRINNSSHIFFPMICPCLIIYSWLLRCKLNTLVYSLQHIFEYSYISKITEHLQVATGKTSTIVPFIDESISCCYQEVFSYF</sequence>
<dbReference type="Proteomes" id="UP000276215">
    <property type="component" value="Unassembled WGS sequence"/>
</dbReference>
<keyword evidence="1" id="KW-0472">Membrane</keyword>
<organism evidence="2 3">
    <name type="scientific">Choiromyces venosus 120613-1</name>
    <dbReference type="NCBI Taxonomy" id="1336337"/>
    <lineage>
        <taxon>Eukaryota</taxon>
        <taxon>Fungi</taxon>
        <taxon>Dikarya</taxon>
        <taxon>Ascomycota</taxon>
        <taxon>Pezizomycotina</taxon>
        <taxon>Pezizomycetes</taxon>
        <taxon>Pezizales</taxon>
        <taxon>Tuberaceae</taxon>
        <taxon>Choiromyces</taxon>
    </lineage>
</organism>
<gene>
    <name evidence="2" type="ORF">L873DRAFT_1040894</name>
</gene>
<feature type="transmembrane region" description="Helical" evidence="1">
    <location>
        <begin position="45"/>
        <end position="63"/>
    </location>
</feature>
<name>A0A3N4JXF8_9PEZI</name>